<keyword evidence="7" id="KW-1185">Reference proteome</keyword>
<dbReference type="PANTHER" id="PTHR46758:SF2">
    <property type="entry name" value="OJ1485_B09.11 PROTEIN"/>
    <property type="match status" value="1"/>
</dbReference>
<evidence type="ECO:0000313" key="7">
    <source>
        <dbReference type="Proteomes" id="UP000266841"/>
    </source>
</evidence>
<accession>K0R1J0</accession>
<feature type="domain" description="MYND-type" evidence="5">
    <location>
        <begin position="194"/>
        <end position="236"/>
    </location>
</feature>
<evidence type="ECO:0000256" key="3">
    <source>
        <dbReference type="ARBA" id="ARBA00022833"/>
    </source>
</evidence>
<dbReference type="SUPFAM" id="SSF144232">
    <property type="entry name" value="HIT/MYND zinc finger-like"/>
    <property type="match status" value="1"/>
</dbReference>
<dbReference type="Pfam" id="PF01753">
    <property type="entry name" value="zf-MYND"/>
    <property type="match status" value="1"/>
</dbReference>
<dbReference type="OrthoDB" id="432970at2759"/>
<dbReference type="InterPro" id="IPR044508">
    <property type="entry name" value="At5g50450/At1g67340-like"/>
</dbReference>
<dbReference type="PANTHER" id="PTHR46758">
    <property type="entry name" value="MYND DOMAIN-CONTAINING"/>
    <property type="match status" value="1"/>
</dbReference>
<dbReference type="SUPFAM" id="SSF81901">
    <property type="entry name" value="HCP-like"/>
    <property type="match status" value="1"/>
</dbReference>
<feature type="non-terminal residue" evidence="6">
    <location>
        <position position="1"/>
    </location>
</feature>
<evidence type="ECO:0000313" key="6">
    <source>
        <dbReference type="EMBL" id="EJK45795.1"/>
    </source>
</evidence>
<dbReference type="Gene3D" id="1.25.40.10">
    <property type="entry name" value="Tetratricopeptide repeat domain"/>
    <property type="match status" value="1"/>
</dbReference>
<evidence type="ECO:0000256" key="1">
    <source>
        <dbReference type="ARBA" id="ARBA00022723"/>
    </source>
</evidence>
<reference evidence="6 7" key="1">
    <citation type="journal article" date="2012" name="Genome Biol.">
        <title>Genome and low-iron response of an oceanic diatom adapted to chronic iron limitation.</title>
        <authorList>
            <person name="Lommer M."/>
            <person name="Specht M."/>
            <person name="Roy A.S."/>
            <person name="Kraemer L."/>
            <person name="Andreson R."/>
            <person name="Gutowska M.A."/>
            <person name="Wolf J."/>
            <person name="Bergner S.V."/>
            <person name="Schilhabel M.B."/>
            <person name="Klostermeier U.C."/>
            <person name="Beiko R.G."/>
            <person name="Rosenstiel P."/>
            <person name="Hippler M."/>
            <person name="Laroche J."/>
        </authorList>
    </citation>
    <scope>NUCLEOTIDE SEQUENCE [LARGE SCALE GENOMIC DNA]</scope>
    <source>
        <strain evidence="6 7">CCMP1005</strain>
    </source>
</reference>
<evidence type="ECO:0000259" key="5">
    <source>
        <dbReference type="PROSITE" id="PS50865"/>
    </source>
</evidence>
<gene>
    <name evidence="6" type="ORF">THAOC_35572</name>
</gene>
<protein>
    <recommendedName>
        <fullName evidence="5">MYND-type domain-containing protein</fullName>
    </recommendedName>
</protein>
<dbReference type="Pfam" id="PF08238">
    <property type="entry name" value="Sel1"/>
    <property type="match status" value="3"/>
</dbReference>
<keyword evidence="3" id="KW-0862">Zinc</keyword>
<sequence>KQAQTGLEWLKKAAAQDYPPALFELSTLHLDGLKSLLRMSQEKANELLLKAANLGYALANTKLAANYLQGDGFEKNPDEAYFRASVAFALDSTDEQAAFMLGCFHYEKAVPEPSPYLACYYLNIKASKDTDGVASFFYIKSLLRLAEHLHDGNIVNGYNAMPAAFFWIRKLRDIGYEDAMGALEGLESRGQKSCANCSKRAETGEKYKHCSKCRAQWYCSKECQVEAWRAGHKQDCKRAAILNFEDYLNAE</sequence>
<dbReference type="InterPro" id="IPR011990">
    <property type="entry name" value="TPR-like_helical_dom_sf"/>
</dbReference>
<dbReference type="PROSITE" id="PS50865">
    <property type="entry name" value="ZF_MYND_2"/>
    <property type="match status" value="1"/>
</dbReference>
<proteinExistence type="predicted"/>
<dbReference type="Proteomes" id="UP000266841">
    <property type="component" value="Unassembled WGS sequence"/>
</dbReference>
<keyword evidence="2 4" id="KW-0863">Zinc-finger</keyword>
<dbReference type="PROSITE" id="PS01360">
    <property type="entry name" value="ZF_MYND_1"/>
    <property type="match status" value="1"/>
</dbReference>
<dbReference type="SMART" id="SM00671">
    <property type="entry name" value="SEL1"/>
    <property type="match status" value="3"/>
</dbReference>
<dbReference type="Gene3D" id="6.10.140.2220">
    <property type="match status" value="1"/>
</dbReference>
<organism evidence="6 7">
    <name type="scientific">Thalassiosira oceanica</name>
    <name type="common">Marine diatom</name>
    <dbReference type="NCBI Taxonomy" id="159749"/>
    <lineage>
        <taxon>Eukaryota</taxon>
        <taxon>Sar</taxon>
        <taxon>Stramenopiles</taxon>
        <taxon>Ochrophyta</taxon>
        <taxon>Bacillariophyta</taxon>
        <taxon>Coscinodiscophyceae</taxon>
        <taxon>Thalassiosirophycidae</taxon>
        <taxon>Thalassiosirales</taxon>
        <taxon>Thalassiosiraceae</taxon>
        <taxon>Thalassiosira</taxon>
    </lineage>
</organism>
<dbReference type="GO" id="GO:0008270">
    <property type="term" value="F:zinc ion binding"/>
    <property type="evidence" value="ECO:0007669"/>
    <property type="project" value="UniProtKB-KW"/>
</dbReference>
<dbReference type="InterPro" id="IPR006597">
    <property type="entry name" value="Sel1-like"/>
</dbReference>
<keyword evidence="1" id="KW-0479">Metal-binding</keyword>
<evidence type="ECO:0000256" key="2">
    <source>
        <dbReference type="ARBA" id="ARBA00022771"/>
    </source>
</evidence>
<dbReference type="EMBL" id="AGNL01048240">
    <property type="protein sequence ID" value="EJK45795.1"/>
    <property type="molecule type" value="Genomic_DNA"/>
</dbReference>
<dbReference type="InterPro" id="IPR002893">
    <property type="entry name" value="Znf_MYND"/>
</dbReference>
<comment type="caution">
    <text evidence="6">The sequence shown here is derived from an EMBL/GenBank/DDBJ whole genome shotgun (WGS) entry which is preliminary data.</text>
</comment>
<evidence type="ECO:0000256" key="4">
    <source>
        <dbReference type="PROSITE-ProRule" id="PRU00134"/>
    </source>
</evidence>
<dbReference type="AlphaFoldDB" id="K0R1J0"/>
<name>K0R1J0_THAOC</name>